<dbReference type="Proteomes" id="UP001302745">
    <property type="component" value="Unassembled WGS sequence"/>
</dbReference>
<accession>A0AAN6VRH8</accession>
<evidence type="ECO:0000313" key="2">
    <source>
        <dbReference type="Proteomes" id="UP001302745"/>
    </source>
</evidence>
<reference evidence="1" key="1">
    <citation type="journal article" date="2023" name="Mol. Phylogenet. Evol.">
        <title>Genome-scale phylogeny and comparative genomics of the fungal order Sordariales.</title>
        <authorList>
            <person name="Hensen N."/>
            <person name="Bonometti L."/>
            <person name="Westerberg I."/>
            <person name="Brannstrom I.O."/>
            <person name="Guillou S."/>
            <person name="Cros-Aarteil S."/>
            <person name="Calhoun S."/>
            <person name="Haridas S."/>
            <person name="Kuo A."/>
            <person name="Mondo S."/>
            <person name="Pangilinan J."/>
            <person name="Riley R."/>
            <person name="LaButti K."/>
            <person name="Andreopoulos B."/>
            <person name="Lipzen A."/>
            <person name="Chen C."/>
            <person name="Yan M."/>
            <person name="Daum C."/>
            <person name="Ng V."/>
            <person name="Clum A."/>
            <person name="Steindorff A."/>
            <person name="Ohm R.A."/>
            <person name="Martin F."/>
            <person name="Silar P."/>
            <person name="Natvig D.O."/>
            <person name="Lalanne C."/>
            <person name="Gautier V."/>
            <person name="Ament-Velasquez S.L."/>
            <person name="Kruys A."/>
            <person name="Hutchinson M.I."/>
            <person name="Powell A.J."/>
            <person name="Barry K."/>
            <person name="Miller A.N."/>
            <person name="Grigoriev I.V."/>
            <person name="Debuchy R."/>
            <person name="Gladieux P."/>
            <person name="Hiltunen Thoren M."/>
            <person name="Johannesson H."/>
        </authorList>
    </citation>
    <scope>NUCLEOTIDE SEQUENCE</scope>
    <source>
        <strain evidence="1">CBS 538.74</strain>
    </source>
</reference>
<keyword evidence="2" id="KW-1185">Reference proteome</keyword>
<protein>
    <submittedName>
        <fullName evidence="1">Uncharacterized protein</fullName>
    </submittedName>
</protein>
<sequence length="72" mass="8080">MCDYDEFLFTCGHSAIRFKCYCHSARNHPTHACRRVKKLRDCWLQGRKCDACTAAQAYYNSQGQGQGGGNGS</sequence>
<proteinExistence type="predicted"/>
<evidence type="ECO:0000313" key="1">
    <source>
        <dbReference type="EMBL" id="KAK4156254.1"/>
    </source>
</evidence>
<reference evidence="1" key="2">
    <citation type="submission" date="2023-05" db="EMBL/GenBank/DDBJ databases">
        <authorList>
            <consortium name="Lawrence Berkeley National Laboratory"/>
            <person name="Steindorff A."/>
            <person name="Hensen N."/>
            <person name="Bonometti L."/>
            <person name="Westerberg I."/>
            <person name="Brannstrom I.O."/>
            <person name="Guillou S."/>
            <person name="Cros-Aarteil S."/>
            <person name="Calhoun S."/>
            <person name="Haridas S."/>
            <person name="Kuo A."/>
            <person name="Mondo S."/>
            <person name="Pangilinan J."/>
            <person name="Riley R."/>
            <person name="Labutti K."/>
            <person name="Andreopoulos B."/>
            <person name="Lipzen A."/>
            <person name="Chen C."/>
            <person name="Yanf M."/>
            <person name="Daum C."/>
            <person name="Ng V."/>
            <person name="Clum A."/>
            <person name="Ohm R."/>
            <person name="Martin F."/>
            <person name="Silar P."/>
            <person name="Natvig D."/>
            <person name="Lalanne C."/>
            <person name="Gautier V."/>
            <person name="Ament-Velasquez S.L."/>
            <person name="Kruys A."/>
            <person name="Hutchinson M.I."/>
            <person name="Powell A.J."/>
            <person name="Barry K."/>
            <person name="Miller A.N."/>
            <person name="Grigoriev I.V."/>
            <person name="Debuchy R."/>
            <person name="Gladieux P."/>
            <person name="Thoren M.H."/>
            <person name="Johannesson H."/>
        </authorList>
    </citation>
    <scope>NUCLEOTIDE SEQUENCE</scope>
    <source>
        <strain evidence="1">CBS 538.74</strain>
    </source>
</reference>
<dbReference type="AlphaFoldDB" id="A0AAN6VRH8"/>
<organism evidence="1 2">
    <name type="scientific">Chaetomidium leptoderma</name>
    <dbReference type="NCBI Taxonomy" id="669021"/>
    <lineage>
        <taxon>Eukaryota</taxon>
        <taxon>Fungi</taxon>
        <taxon>Dikarya</taxon>
        <taxon>Ascomycota</taxon>
        <taxon>Pezizomycotina</taxon>
        <taxon>Sordariomycetes</taxon>
        <taxon>Sordariomycetidae</taxon>
        <taxon>Sordariales</taxon>
        <taxon>Chaetomiaceae</taxon>
        <taxon>Chaetomidium</taxon>
    </lineage>
</organism>
<comment type="caution">
    <text evidence="1">The sequence shown here is derived from an EMBL/GenBank/DDBJ whole genome shotgun (WGS) entry which is preliminary data.</text>
</comment>
<gene>
    <name evidence="1" type="ORF">C8A00DRAFT_30849</name>
</gene>
<name>A0AAN6VRH8_9PEZI</name>
<dbReference type="EMBL" id="MU856871">
    <property type="protein sequence ID" value="KAK4156254.1"/>
    <property type="molecule type" value="Genomic_DNA"/>
</dbReference>